<organism evidence="1">
    <name type="scientific">viral metagenome</name>
    <dbReference type="NCBI Taxonomy" id="1070528"/>
    <lineage>
        <taxon>unclassified sequences</taxon>
        <taxon>metagenomes</taxon>
        <taxon>organismal metagenomes</taxon>
    </lineage>
</organism>
<accession>A0A6C0BVR4</accession>
<name>A0A6C0BVR4_9ZZZZ</name>
<evidence type="ECO:0000313" key="1">
    <source>
        <dbReference type="EMBL" id="QHS96525.1"/>
    </source>
</evidence>
<proteinExistence type="predicted"/>
<protein>
    <submittedName>
        <fullName evidence="1">Uncharacterized protein</fullName>
    </submittedName>
</protein>
<dbReference type="EMBL" id="MN739271">
    <property type="protein sequence ID" value="QHS96525.1"/>
    <property type="molecule type" value="Genomic_DNA"/>
</dbReference>
<dbReference type="AlphaFoldDB" id="A0A6C0BVR4"/>
<dbReference type="Gene3D" id="2.160.20.80">
    <property type="entry name" value="E3 ubiquitin-protein ligase SopA"/>
    <property type="match status" value="1"/>
</dbReference>
<dbReference type="SUPFAM" id="SSF141571">
    <property type="entry name" value="Pentapeptide repeat-like"/>
    <property type="match status" value="1"/>
</dbReference>
<sequence length="865" mass="98305">MPKRIIFKNASSGQKGVTVQRFVQDTSLLWDRIRIECSFDVEIHTEEVLILLTGLINNDRRKIDNTYLNDNEFAGDNKRFIKIDYERDKSKPPSKFEEFKKKNKGITKAQQYSSIRPNITQGAFFDNKNSYKVGSTFKSVCTDGAYIDVVRQYNIFISQTIKNITTLDYLDQIHVFFVALGGNGVKGMSKLESWNDLYILQPQSEPYQIQPRFFGDTENVVSSNKFWVLPPQFKKYGITYELYHDGEPERVLSSLSDISDNQSARTFTIIDNILKINDLSGVGSVENFCSYELLDGITPISGSFSQYTDINVTGGGEEHDLSYASVITCTRYEGGGSMKALHRFSFMNNIAEGLTGYYHQLDESKTTANNTGFFEEGVYKRGEDIANILSAAKGTWRWFSHIKSSKTAFDFTSDYHQLSGGEEVVSPDDGVTRYSFIDNIRGGGAKSITDTGVPNKVREFYDFTFKRISFRDTQFVNCDFSGSHFEECDFGGSTNFEACMFTNVTSKGNIWSNFNFNNNVHLQNNLKDGHKIIGGRFIGNEIDENGESFNYTRLRSYDEQTPYDRGFFTLPDVSMNFTDPLRIDEVTFRSFIEVEPYVNLTVDLSYVNLDDVSATDMSNLAQPFNIFIRESDDPGYVQLNTLGTRLNLIAPPPDHKNLSMYNPYKSILTAATFLLRKYAFYYSNAAIDDHAVRYDLFYNYQFQKNITNSKGVKLFGFNNTNANDHPAVGSWGVGISPYNTINSDDVMLQFAQNLNSTFGYTDQTGALPYYKLDVSYNKYGGSGAFSHNGVETNFKLRKGNLNYEYIDSTSTRVAEDGAGSPLRYKREVITEDLSLNDYILPDLYNKLDNEYIPGREQSDDFLEFL</sequence>
<reference evidence="1" key="1">
    <citation type="journal article" date="2020" name="Nature">
        <title>Giant virus diversity and host interactions through global metagenomics.</title>
        <authorList>
            <person name="Schulz F."/>
            <person name="Roux S."/>
            <person name="Paez-Espino D."/>
            <person name="Jungbluth S."/>
            <person name="Walsh D.A."/>
            <person name="Denef V.J."/>
            <person name="McMahon K.D."/>
            <person name="Konstantinidis K.T."/>
            <person name="Eloe-Fadrosh E.A."/>
            <person name="Kyrpides N.C."/>
            <person name="Woyke T."/>
        </authorList>
    </citation>
    <scope>NUCLEOTIDE SEQUENCE</scope>
    <source>
        <strain evidence="1">GVMAG-M-3300020166-18</strain>
    </source>
</reference>